<dbReference type="NCBIfam" id="TIGR00254">
    <property type="entry name" value="GGDEF"/>
    <property type="match status" value="1"/>
</dbReference>
<organism evidence="3 4">
    <name type="scientific">Vibrio ishigakensis</name>
    <dbReference type="NCBI Taxonomy" id="1481914"/>
    <lineage>
        <taxon>Bacteria</taxon>
        <taxon>Pseudomonadati</taxon>
        <taxon>Pseudomonadota</taxon>
        <taxon>Gammaproteobacteria</taxon>
        <taxon>Vibrionales</taxon>
        <taxon>Vibrionaceae</taxon>
        <taxon>Vibrio</taxon>
    </lineage>
</organism>
<dbReference type="InterPro" id="IPR043128">
    <property type="entry name" value="Rev_trsase/Diguanyl_cyclase"/>
</dbReference>
<dbReference type="PANTHER" id="PTHR46663">
    <property type="entry name" value="DIGUANYLATE CYCLASE DGCT-RELATED"/>
    <property type="match status" value="1"/>
</dbReference>
<dbReference type="Pfam" id="PF00990">
    <property type="entry name" value="GGDEF"/>
    <property type="match status" value="1"/>
</dbReference>
<dbReference type="Proteomes" id="UP000031671">
    <property type="component" value="Unassembled WGS sequence"/>
</dbReference>
<dbReference type="Gene3D" id="3.30.70.270">
    <property type="match status" value="1"/>
</dbReference>
<dbReference type="EMBL" id="BBRZ01000061">
    <property type="protein sequence ID" value="GAM57671.1"/>
    <property type="molecule type" value="Genomic_DNA"/>
</dbReference>
<comment type="caution">
    <text evidence="3">The sequence shown here is derived from an EMBL/GenBank/DDBJ whole genome shotgun (WGS) entry which is preliminary data.</text>
</comment>
<dbReference type="PROSITE" id="PS50887">
    <property type="entry name" value="GGDEF"/>
    <property type="match status" value="1"/>
</dbReference>
<accession>A0A0B8NUS6</accession>
<name>A0A0B8NUS6_9VIBR</name>
<protein>
    <submittedName>
        <fullName evidence="3">Sensory box</fullName>
    </submittedName>
</protein>
<evidence type="ECO:0000256" key="1">
    <source>
        <dbReference type="SAM" id="Phobius"/>
    </source>
</evidence>
<dbReference type="AlphaFoldDB" id="A0A0B8NUS6"/>
<feature type="domain" description="GGDEF" evidence="2">
    <location>
        <begin position="353"/>
        <end position="387"/>
    </location>
</feature>
<reference evidence="3 4" key="1">
    <citation type="submission" date="2015-01" db="EMBL/GenBank/DDBJ databases">
        <title>Vibrio sp. C1 JCM 19231 whole genome shotgun sequence.</title>
        <authorList>
            <person name="Sawabe T."/>
            <person name="Meirelles P."/>
            <person name="Feng G."/>
            <person name="Sayaka M."/>
            <person name="Hattori M."/>
            <person name="Ohkuma M."/>
        </authorList>
    </citation>
    <scope>NUCLEOTIDE SEQUENCE [LARGE SCALE GENOMIC DNA]</scope>
    <source>
        <strain evidence="4">JCM 19231</strain>
    </source>
</reference>
<dbReference type="PANTHER" id="PTHR46663:SF2">
    <property type="entry name" value="GGDEF DOMAIN-CONTAINING PROTEIN"/>
    <property type="match status" value="1"/>
</dbReference>
<dbReference type="InterPro" id="IPR000160">
    <property type="entry name" value="GGDEF_dom"/>
</dbReference>
<gene>
    <name evidence="3" type="ORF">JCM19231_5747</name>
</gene>
<evidence type="ECO:0000313" key="4">
    <source>
        <dbReference type="Proteomes" id="UP000031671"/>
    </source>
</evidence>
<keyword evidence="4" id="KW-1185">Reference proteome</keyword>
<dbReference type="InterPro" id="IPR052163">
    <property type="entry name" value="DGC-Regulatory_Protein"/>
</dbReference>
<dbReference type="InterPro" id="IPR029787">
    <property type="entry name" value="Nucleotide_cyclase"/>
</dbReference>
<evidence type="ECO:0000259" key="2">
    <source>
        <dbReference type="PROSITE" id="PS50887"/>
    </source>
</evidence>
<keyword evidence="1" id="KW-0472">Membrane</keyword>
<proteinExistence type="predicted"/>
<feature type="transmembrane region" description="Helical" evidence="1">
    <location>
        <begin position="259"/>
        <end position="277"/>
    </location>
</feature>
<evidence type="ECO:0000313" key="3">
    <source>
        <dbReference type="EMBL" id="GAM57671.1"/>
    </source>
</evidence>
<sequence>MKLTYKAKARRILAGLYLLVVLSMCSYEKLTIDRGAEEHSELLLSSFVRKADNMFYTLDLYADALANEPKVAQCMVSCSPRSRASLEQKSELMKQQLRPLLDKYFDLTFSSDDGFVKYIHFALVGSKGAERSFLFDGVGWEDKKLNFNSDDEVGLITVRNRNLENIYVKRAVYLKGRYVGTVSFIAGNYLINNLEPLYMLRQGFLGAKYYVNDHPWHSKLTAPTQSFGLSDHVSANMSYAGLNLEIDVAYSYLSKYQSLLISLAIVSTSFVLMLLLLENRFNGIEIGIKTKELGNLEQRRKINVLSHHLSKKDENEKKLEYKATHDLLTGVLNKTALLERLDREVLDARRYERDFALLFIDLDNFKHLNDYAGHQAGDYASSYLPKI</sequence>
<keyword evidence="1" id="KW-0812">Transmembrane</keyword>
<keyword evidence="1" id="KW-1133">Transmembrane helix</keyword>
<dbReference type="CDD" id="cd01949">
    <property type="entry name" value="GGDEF"/>
    <property type="match status" value="1"/>
</dbReference>
<dbReference type="SUPFAM" id="SSF55073">
    <property type="entry name" value="Nucleotide cyclase"/>
    <property type="match status" value="1"/>
</dbReference>
<reference evidence="3 4" key="2">
    <citation type="submission" date="2015-01" db="EMBL/GenBank/DDBJ databases">
        <authorList>
            <consortium name="NBRP consortium"/>
            <person name="Sawabe T."/>
            <person name="Meirelles P."/>
            <person name="Feng G."/>
            <person name="Sayaka M."/>
            <person name="Hattori M."/>
            <person name="Ohkuma M."/>
        </authorList>
    </citation>
    <scope>NUCLEOTIDE SEQUENCE [LARGE SCALE GENOMIC DNA]</scope>
    <source>
        <strain evidence="4">JCM 19231</strain>
    </source>
</reference>